<evidence type="ECO:0000256" key="8">
    <source>
        <dbReference type="SAM" id="MobiDB-lite"/>
    </source>
</evidence>
<dbReference type="PROSITE" id="PS51195">
    <property type="entry name" value="Q_MOTIF"/>
    <property type="match status" value="1"/>
</dbReference>
<dbReference type="SMART" id="SM00490">
    <property type="entry name" value="HELICc"/>
    <property type="match status" value="1"/>
</dbReference>
<dbReference type="EMBL" id="JANRHJ010000009">
    <property type="protein sequence ID" value="MCR8874085.1"/>
    <property type="molecule type" value="Genomic_DNA"/>
</dbReference>
<dbReference type="GO" id="GO:0016787">
    <property type="term" value="F:hydrolase activity"/>
    <property type="evidence" value="ECO:0007669"/>
    <property type="project" value="UniProtKB-KW"/>
</dbReference>
<dbReference type="SMART" id="SM00487">
    <property type="entry name" value="DEXDc"/>
    <property type="match status" value="1"/>
</dbReference>
<dbReference type="PANTHER" id="PTHR47959:SF13">
    <property type="entry name" value="ATP-DEPENDENT RNA HELICASE RHLE"/>
    <property type="match status" value="1"/>
</dbReference>
<dbReference type="CDD" id="cd18787">
    <property type="entry name" value="SF2_C_DEAD"/>
    <property type="match status" value="1"/>
</dbReference>
<feature type="domain" description="DEAD-box RNA helicase Q" evidence="11">
    <location>
        <begin position="2"/>
        <end position="30"/>
    </location>
</feature>
<evidence type="ECO:0000256" key="1">
    <source>
        <dbReference type="ARBA" id="ARBA00022741"/>
    </source>
</evidence>
<dbReference type="PANTHER" id="PTHR47959">
    <property type="entry name" value="ATP-DEPENDENT RNA HELICASE RHLE-RELATED"/>
    <property type="match status" value="1"/>
</dbReference>
<evidence type="ECO:0000259" key="10">
    <source>
        <dbReference type="PROSITE" id="PS51194"/>
    </source>
</evidence>
<dbReference type="Gene3D" id="3.30.70.330">
    <property type="match status" value="1"/>
</dbReference>
<evidence type="ECO:0000313" key="13">
    <source>
        <dbReference type="Proteomes" id="UP001204579"/>
    </source>
</evidence>
<dbReference type="GO" id="GO:0005524">
    <property type="term" value="F:ATP binding"/>
    <property type="evidence" value="ECO:0007669"/>
    <property type="project" value="UniProtKB-KW"/>
</dbReference>
<dbReference type="Proteomes" id="UP001204579">
    <property type="component" value="Unassembled WGS sequence"/>
</dbReference>
<dbReference type="Pfam" id="PF00270">
    <property type="entry name" value="DEAD"/>
    <property type="match status" value="1"/>
</dbReference>
<sequence length="642" mass="73092">MKTFEELGVSLEIRKAIEEMGYESPMPVQEEVIPYLLGNGNDVVALAQTGTGKTAAFGLPLIQKIDVTRRIPQALILCPTRELCLQIAGDLTDYSKYITDLKILPVYGGSSIDSQIRSLKQGVHIIVATPGRLIDLMERKVANLSTVRDVVMDEADEMLNMGFTDSINAILEKVPQDRNTLMFSATMSPEISRIAKTYLHDAKEITIGTKNEGSKNVNHIAYIIHAKDKYLALKRVVDFYPQIYGIIFCRTRKETQEIADKLIQDGYNADSLHGELSQAQRDLVMQKFRQRHLQLLVATDVAARGLDVNDLTHVINYGLPDDTESYTHRSGRTGRAGKTGISIAIINLREKGKMREIERIIKKQFTVGQLPSGKEICEQQLIKVIDDIEKVKVNEEEIETFLPSIYRKFEWLSKEDLIKRVVSMEFNRFLEYYKNAPEIEQPKNSDKKGEPKERKERGTDKEKSSRKAEKGYTRLFLNLGKTDGFYANQIIELINRNLKKERIQIGRIDLMQNFSFFEIIEAQAPMVIKALNKVVLNGGRKVIVEVAGENNGKSDKDGKKRSRKEREGEEKGSKRSGKKESRETAPKAEKKAKPSREERGYTAARGPKHKDDWKQFFQHDNDRPLKGEIPDFAEEGWAKRKK</sequence>
<comment type="caution">
    <text evidence="12">The sequence shown here is derived from an EMBL/GenBank/DDBJ whole genome shotgun (WGS) entry which is preliminary data.</text>
</comment>
<dbReference type="PROSITE" id="PS51192">
    <property type="entry name" value="HELICASE_ATP_BIND_1"/>
    <property type="match status" value="1"/>
</dbReference>
<proteinExistence type="inferred from homology"/>
<dbReference type="GO" id="GO:0003724">
    <property type="term" value="F:RNA helicase activity"/>
    <property type="evidence" value="ECO:0007669"/>
    <property type="project" value="InterPro"/>
</dbReference>
<dbReference type="InterPro" id="IPR027417">
    <property type="entry name" value="P-loop_NTPase"/>
</dbReference>
<feature type="region of interest" description="Disordered" evidence="8">
    <location>
        <begin position="550"/>
        <end position="642"/>
    </location>
</feature>
<feature type="domain" description="Helicase C-terminal" evidence="10">
    <location>
        <begin position="235"/>
        <end position="385"/>
    </location>
</feature>
<keyword evidence="2 7" id="KW-0378">Hydrolase</keyword>
<dbReference type="GO" id="GO:0005829">
    <property type="term" value="C:cytosol"/>
    <property type="evidence" value="ECO:0007669"/>
    <property type="project" value="TreeGrafter"/>
</dbReference>
<dbReference type="InterPro" id="IPR014001">
    <property type="entry name" value="Helicase_ATP-bd"/>
</dbReference>
<evidence type="ECO:0000256" key="6">
    <source>
        <dbReference type="PROSITE-ProRule" id="PRU00552"/>
    </source>
</evidence>
<dbReference type="InterPro" id="IPR014014">
    <property type="entry name" value="RNA_helicase_DEAD_Q_motif"/>
</dbReference>
<dbReference type="InterPro" id="IPR012677">
    <property type="entry name" value="Nucleotide-bd_a/b_plait_sf"/>
</dbReference>
<dbReference type="CDD" id="cd00268">
    <property type="entry name" value="DEADc"/>
    <property type="match status" value="1"/>
</dbReference>
<evidence type="ECO:0000256" key="4">
    <source>
        <dbReference type="ARBA" id="ARBA00022840"/>
    </source>
</evidence>
<comment type="similarity">
    <text evidence="5 7">Belongs to the DEAD box helicase family.</text>
</comment>
<dbReference type="Pfam" id="PF00271">
    <property type="entry name" value="Helicase_C"/>
    <property type="match status" value="1"/>
</dbReference>
<dbReference type="AlphaFoldDB" id="A0AAW5N7L4"/>
<evidence type="ECO:0000256" key="7">
    <source>
        <dbReference type="RuleBase" id="RU000492"/>
    </source>
</evidence>
<dbReference type="SUPFAM" id="SSF52540">
    <property type="entry name" value="P-loop containing nucleoside triphosphate hydrolases"/>
    <property type="match status" value="1"/>
</dbReference>
<evidence type="ECO:0000256" key="5">
    <source>
        <dbReference type="ARBA" id="ARBA00038437"/>
    </source>
</evidence>
<dbReference type="InterPro" id="IPR050079">
    <property type="entry name" value="DEAD_box_RNA_helicase"/>
</dbReference>
<evidence type="ECO:0000259" key="9">
    <source>
        <dbReference type="PROSITE" id="PS51192"/>
    </source>
</evidence>
<name>A0AAW5N7L4_9BACT</name>
<dbReference type="PROSITE" id="PS51194">
    <property type="entry name" value="HELICASE_CTER"/>
    <property type="match status" value="1"/>
</dbReference>
<reference evidence="12 13" key="1">
    <citation type="submission" date="2022-08" db="EMBL/GenBank/DDBJ databases">
        <authorList>
            <person name="Zeman M."/>
            <person name="Kubasova T."/>
        </authorList>
    </citation>
    <scope>NUCLEOTIDE SEQUENCE [LARGE SCALE GENOMIC DNA]</scope>
    <source>
        <strain evidence="12 13">ET62</strain>
    </source>
</reference>
<feature type="domain" description="Helicase ATP-binding" evidence="9">
    <location>
        <begin position="34"/>
        <end position="205"/>
    </location>
</feature>
<dbReference type="InterPro" id="IPR044742">
    <property type="entry name" value="DEAD/DEAH_RhlB"/>
</dbReference>
<dbReference type="CDD" id="cd12252">
    <property type="entry name" value="RRM_DbpA"/>
    <property type="match status" value="1"/>
</dbReference>
<evidence type="ECO:0000256" key="3">
    <source>
        <dbReference type="ARBA" id="ARBA00022806"/>
    </source>
</evidence>
<accession>A0AAW5N7L4</accession>
<keyword evidence="3 7" id="KW-0347">Helicase</keyword>
<feature type="compositionally biased region" description="Basic and acidic residues" evidence="8">
    <location>
        <begin position="552"/>
        <end position="600"/>
    </location>
</feature>
<organism evidence="12 13">
    <name type="scientific">Phocaeicola barnesiae</name>
    <dbReference type="NCBI Taxonomy" id="376804"/>
    <lineage>
        <taxon>Bacteria</taxon>
        <taxon>Pseudomonadati</taxon>
        <taxon>Bacteroidota</taxon>
        <taxon>Bacteroidia</taxon>
        <taxon>Bacteroidales</taxon>
        <taxon>Bacteroidaceae</taxon>
        <taxon>Phocaeicola</taxon>
    </lineage>
</organism>
<gene>
    <name evidence="12" type="ORF">NW209_08685</name>
</gene>
<feature type="compositionally biased region" description="Basic and acidic residues" evidence="8">
    <location>
        <begin position="609"/>
        <end position="629"/>
    </location>
</feature>
<evidence type="ECO:0000313" key="12">
    <source>
        <dbReference type="EMBL" id="MCR8874085.1"/>
    </source>
</evidence>
<evidence type="ECO:0000256" key="2">
    <source>
        <dbReference type="ARBA" id="ARBA00022801"/>
    </source>
</evidence>
<evidence type="ECO:0000259" key="11">
    <source>
        <dbReference type="PROSITE" id="PS51195"/>
    </source>
</evidence>
<keyword evidence="13" id="KW-1185">Reference proteome</keyword>
<dbReference type="Gene3D" id="3.40.50.300">
    <property type="entry name" value="P-loop containing nucleotide triphosphate hydrolases"/>
    <property type="match status" value="2"/>
</dbReference>
<dbReference type="InterPro" id="IPR000629">
    <property type="entry name" value="RNA-helicase_DEAD-box_CS"/>
</dbReference>
<keyword evidence="1 7" id="KW-0547">Nucleotide-binding</keyword>
<feature type="region of interest" description="Disordered" evidence="8">
    <location>
        <begin position="440"/>
        <end position="467"/>
    </location>
</feature>
<dbReference type="InterPro" id="IPR005580">
    <property type="entry name" value="DbpA/CsdA_RNA-bd_dom"/>
</dbReference>
<protein>
    <submittedName>
        <fullName evidence="12">DEAD/DEAH box helicase</fullName>
    </submittedName>
</protein>
<dbReference type="InterPro" id="IPR011545">
    <property type="entry name" value="DEAD/DEAH_box_helicase_dom"/>
</dbReference>
<dbReference type="GO" id="GO:0003676">
    <property type="term" value="F:nucleic acid binding"/>
    <property type="evidence" value="ECO:0007669"/>
    <property type="project" value="InterPro"/>
</dbReference>
<keyword evidence="4 7" id="KW-0067">ATP-binding</keyword>
<dbReference type="RefSeq" id="WP_258335779.1">
    <property type="nucleotide sequence ID" value="NZ_JANRHJ010000009.1"/>
</dbReference>
<dbReference type="PROSITE" id="PS00039">
    <property type="entry name" value="DEAD_ATP_HELICASE"/>
    <property type="match status" value="1"/>
</dbReference>
<dbReference type="Pfam" id="PF03880">
    <property type="entry name" value="DbpA"/>
    <property type="match status" value="1"/>
</dbReference>
<dbReference type="InterPro" id="IPR001650">
    <property type="entry name" value="Helicase_C-like"/>
</dbReference>
<feature type="short sequence motif" description="Q motif" evidence="6">
    <location>
        <begin position="2"/>
        <end position="30"/>
    </location>
</feature>